<feature type="non-terminal residue" evidence="1">
    <location>
        <position position="1"/>
    </location>
</feature>
<accession>A0A6H5HY22</accession>
<evidence type="ECO:0000313" key="2">
    <source>
        <dbReference type="Proteomes" id="UP000479190"/>
    </source>
</evidence>
<proteinExistence type="predicted"/>
<gene>
    <name evidence="1" type="ORF">TBRA_LOCUS2695</name>
</gene>
<name>A0A6H5HY22_9HYME</name>
<organism evidence="1 2">
    <name type="scientific">Trichogramma brassicae</name>
    <dbReference type="NCBI Taxonomy" id="86971"/>
    <lineage>
        <taxon>Eukaryota</taxon>
        <taxon>Metazoa</taxon>
        <taxon>Ecdysozoa</taxon>
        <taxon>Arthropoda</taxon>
        <taxon>Hexapoda</taxon>
        <taxon>Insecta</taxon>
        <taxon>Pterygota</taxon>
        <taxon>Neoptera</taxon>
        <taxon>Endopterygota</taxon>
        <taxon>Hymenoptera</taxon>
        <taxon>Apocrita</taxon>
        <taxon>Proctotrupomorpha</taxon>
        <taxon>Chalcidoidea</taxon>
        <taxon>Trichogrammatidae</taxon>
        <taxon>Trichogramma</taxon>
    </lineage>
</organism>
<keyword evidence="2" id="KW-1185">Reference proteome</keyword>
<reference evidence="1 2" key="1">
    <citation type="submission" date="2020-02" db="EMBL/GenBank/DDBJ databases">
        <authorList>
            <person name="Ferguson B K."/>
        </authorList>
    </citation>
    <scope>NUCLEOTIDE SEQUENCE [LARGE SCALE GENOMIC DNA]</scope>
</reference>
<dbReference type="EMBL" id="CADCXV010000514">
    <property type="protein sequence ID" value="CAB0030699.1"/>
    <property type="molecule type" value="Genomic_DNA"/>
</dbReference>
<sequence>NRAHPRTSDSLRRSTILAQVLFSRSFCISDHHHLSPRQRKETPCTRLSANPEGVVKPADVMITTQVARVLLYTRQIT</sequence>
<dbReference type="Proteomes" id="UP000479190">
    <property type="component" value="Unassembled WGS sequence"/>
</dbReference>
<protein>
    <submittedName>
        <fullName evidence="1">Uncharacterized protein</fullName>
    </submittedName>
</protein>
<evidence type="ECO:0000313" key="1">
    <source>
        <dbReference type="EMBL" id="CAB0030699.1"/>
    </source>
</evidence>
<dbReference type="AlphaFoldDB" id="A0A6H5HY22"/>